<dbReference type="RefSeq" id="XP_031593402.1">
    <property type="nucleotide sequence ID" value="XM_031737542.2"/>
</dbReference>
<accession>A0A668RAM6</accession>
<reference evidence="1" key="2">
    <citation type="submission" date="2025-09" db="UniProtKB">
        <authorList>
            <consortium name="Ensembl"/>
        </authorList>
    </citation>
    <scope>IDENTIFICATION</scope>
</reference>
<protein>
    <submittedName>
        <fullName evidence="1">Uncharacterized protein</fullName>
    </submittedName>
</protein>
<dbReference type="Proteomes" id="UP000472276">
    <property type="component" value="Unassembled WGS sequence"/>
</dbReference>
<proteinExistence type="predicted"/>
<dbReference type="Pfam" id="PF15319">
    <property type="entry name" value="RHINO"/>
    <property type="match status" value="1"/>
</dbReference>
<dbReference type="GO" id="GO:0005694">
    <property type="term" value="C:chromosome"/>
    <property type="evidence" value="ECO:0007669"/>
    <property type="project" value="TreeGrafter"/>
</dbReference>
<gene>
    <name evidence="1" type="primary">rhno1</name>
</gene>
<dbReference type="CTD" id="83695"/>
<evidence type="ECO:0000313" key="1">
    <source>
        <dbReference type="Ensembl" id="ENSOABP00000000027.1"/>
    </source>
</evidence>
<organism evidence="1 2">
    <name type="scientific">Oreochromis aureus</name>
    <name type="common">Israeli tilapia</name>
    <name type="synonym">Chromis aureus</name>
    <dbReference type="NCBI Taxonomy" id="47969"/>
    <lineage>
        <taxon>Eukaryota</taxon>
        <taxon>Metazoa</taxon>
        <taxon>Chordata</taxon>
        <taxon>Craniata</taxon>
        <taxon>Vertebrata</taxon>
        <taxon>Euteleostomi</taxon>
        <taxon>Actinopterygii</taxon>
        <taxon>Neopterygii</taxon>
        <taxon>Teleostei</taxon>
        <taxon>Neoteleostei</taxon>
        <taxon>Acanthomorphata</taxon>
        <taxon>Ovalentaria</taxon>
        <taxon>Cichlomorphae</taxon>
        <taxon>Cichliformes</taxon>
        <taxon>Cichlidae</taxon>
        <taxon>African cichlids</taxon>
        <taxon>Pseudocrenilabrinae</taxon>
        <taxon>Oreochromini</taxon>
        <taxon>Oreochromis</taxon>
    </lineage>
</organism>
<dbReference type="AlphaFoldDB" id="A0A668RAM6"/>
<dbReference type="GO" id="GO:0071479">
    <property type="term" value="P:cellular response to ionizing radiation"/>
    <property type="evidence" value="ECO:0007669"/>
    <property type="project" value="InterPro"/>
</dbReference>
<name>A0A668RAM6_OREAU</name>
<dbReference type="GO" id="GO:0000725">
    <property type="term" value="P:recombinational repair"/>
    <property type="evidence" value="ECO:0007669"/>
    <property type="project" value="TreeGrafter"/>
</dbReference>
<dbReference type="GO" id="GO:0000077">
    <property type="term" value="P:DNA damage checkpoint signaling"/>
    <property type="evidence" value="ECO:0007669"/>
    <property type="project" value="InterPro"/>
</dbReference>
<dbReference type="PANTHER" id="PTHR35541:SF1">
    <property type="entry name" value="RAD9, HUS1, RAD1-INTERACTING NUCLEAR ORPHAN PROTEIN 1"/>
    <property type="match status" value="1"/>
</dbReference>
<dbReference type="GeneID" id="116318524"/>
<dbReference type="PANTHER" id="PTHR35541">
    <property type="entry name" value="RAD9, HUS1, RAD1-INTERACTING NUCLEAR ORPHAN PROTEIN 1"/>
    <property type="match status" value="1"/>
</dbReference>
<sequence>MPRKVTKTAKPSLQFLERPLCGAKLQNVPEVRAALNARDFFTEAEAQSSSALNSWVRPQFDISVATAPPVRRGRRKCQSATSILDSCSQLSRKHSVCKFPQLLFKTGSKDQTQQPKGISTKKAIESTHVGNQRQETCRKRRTVSAAQCSNLPKAQFASVRKKSAETFSDDTSSHQRCLAEPDRPSMQVSERCRIPAVCASPLPCEAFSTTEVSSVCPPADVDTPKAMEERNISPSTPCGHLLLAQPCTPPCNGSPDILVADTPERDYGMKVTWRRRKNLMVLLKQRGHLSEADALIQS</sequence>
<dbReference type="GO" id="GO:0005634">
    <property type="term" value="C:nucleus"/>
    <property type="evidence" value="ECO:0007669"/>
    <property type="project" value="InterPro"/>
</dbReference>
<keyword evidence="2" id="KW-1185">Reference proteome</keyword>
<evidence type="ECO:0000313" key="2">
    <source>
        <dbReference type="Proteomes" id="UP000472276"/>
    </source>
</evidence>
<dbReference type="OMA" id="PKHHYGS"/>
<dbReference type="InterPro" id="IPR029293">
    <property type="entry name" value="RHNO1"/>
</dbReference>
<reference evidence="1" key="1">
    <citation type="submission" date="2025-08" db="UniProtKB">
        <authorList>
            <consortium name="Ensembl"/>
        </authorList>
    </citation>
    <scope>IDENTIFICATION</scope>
</reference>
<dbReference type="Ensembl" id="ENSOABT00000000030.2">
    <property type="protein sequence ID" value="ENSOABP00000000027.1"/>
    <property type="gene ID" value="ENSOABG00000000022.2"/>
</dbReference>
<dbReference type="KEGG" id="oau:116318524"/>